<dbReference type="EMBL" id="JAACJK010000164">
    <property type="protein sequence ID" value="KAF5324740.1"/>
    <property type="molecule type" value="Genomic_DNA"/>
</dbReference>
<reference evidence="1 2" key="1">
    <citation type="journal article" date="2020" name="ISME J.">
        <title>Uncovering the hidden diversity of litter-decomposition mechanisms in mushroom-forming fungi.</title>
        <authorList>
            <person name="Floudas D."/>
            <person name="Bentzer J."/>
            <person name="Ahren D."/>
            <person name="Johansson T."/>
            <person name="Persson P."/>
            <person name="Tunlid A."/>
        </authorList>
    </citation>
    <scope>NUCLEOTIDE SEQUENCE [LARGE SCALE GENOMIC DNA]</scope>
    <source>
        <strain evidence="1 2">CBS 175.51</strain>
    </source>
</reference>
<name>A0A8H5BJV8_9AGAR</name>
<keyword evidence="2" id="KW-1185">Reference proteome</keyword>
<dbReference type="AlphaFoldDB" id="A0A8H5BJV8"/>
<gene>
    <name evidence="1" type="ORF">D9611_004516</name>
</gene>
<protein>
    <submittedName>
        <fullName evidence="1">Uncharacterized protein</fullName>
    </submittedName>
</protein>
<evidence type="ECO:0000313" key="2">
    <source>
        <dbReference type="Proteomes" id="UP000541558"/>
    </source>
</evidence>
<accession>A0A8H5BJV8</accession>
<comment type="caution">
    <text evidence="1">The sequence shown here is derived from an EMBL/GenBank/DDBJ whole genome shotgun (WGS) entry which is preliminary data.</text>
</comment>
<dbReference type="OrthoDB" id="2524788at2759"/>
<dbReference type="Proteomes" id="UP000541558">
    <property type="component" value="Unassembled WGS sequence"/>
</dbReference>
<sequence length="172" mass="18699">MTMHDFTDESLQHAADTSYLVRQGMNTGFQFMSLLAPPLYTAFVIARKGRSAWTLNQFLRMTWVGGLVGAGAFGGANYVRYANSSFETTRTNRIKAEYDTSRIRREDHSTIGAVVAAVLTPAILWKRANPVNLIMGGAGIGSGIGVLTHYGRSLSGDVPAKINITPDTREIS</sequence>
<organism evidence="1 2">
    <name type="scientific">Ephemerocybe angulata</name>
    <dbReference type="NCBI Taxonomy" id="980116"/>
    <lineage>
        <taxon>Eukaryota</taxon>
        <taxon>Fungi</taxon>
        <taxon>Dikarya</taxon>
        <taxon>Basidiomycota</taxon>
        <taxon>Agaricomycotina</taxon>
        <taxon>Agaricomycetes</taxon>
        <taxon>Agaricomycetidae</taxon>
        <taxon>Agaricales</taxon>
        <taxon>Agaricineae</taxon>
        <taxon>Psathyrellaceae</taxon>
        <taxon>Ephemerocybe</taxon>
    </lineage>
</organism>
<proteinExistence type="predicted"/>
<evidence type="ECO:0000313" key="1">
    <source>
        <dbReference type="EMBL" id="KAF5324740.1"/>
    </source>
</evidence>